<dbReference type="InterPro" id="IPR006638">
    <property type="entry name" value="Elp3/MiaA/NifB-like_rSAM"/>
</dbReference>
<evidence type="ECO:0000256" key="1">
    <source>
        <dbReference type="ARBA" id="ARBA00003234"/>
    </source>
</evidence>
<evidence type="ECO:0000259" key="14">
    <source>
        <dbReference type="PROSITE" id="PS51918"/>
    </source>
</evidence>
<dbReference type="PROSITE" id="PS01278">
    <property type="entry name" value="MTTASE_RADICAL"/>
    <property type="match status" value="1"/>
</dbReference>
<feature type="binding site" evidence="11">
    <location>
        <position position="204"/>
    </location>
    <ligand>
        <name>[4Fe-4S] cluster</name>
        <dbReference type="ChEBI" id="CHEBI:49883"/>
        <label>2</label>
        <note>4Fe-4S-S-AdoMet</note>
    </ligand>
</feature>
<dbReference type="InterPro" id="IPR058240">
    <property type="entry name" value="rSAM_sf"/>
</dbReference>
<dbReference type="InterPro" id="IPR020612">
    <property type="entry name" value="Methylthiotransferase_CS"/>
</dbReference>
<feature type="binding site" evidence="11">
    <location>
        <position position="95"/>
    </location>
    <ligand>
        <name>[4Fe-4S] cluster</name>
        <dbReference type="ChEBI" id="CHEBI:49883"/>
        <label>1</label>
    </ligand>
</feature>
<dbReference type="PROSITE" id="PS51918">
    <property type="entry name" value="RADICAL_SAM"/>
    <property type="match status" value="1"/>
</dbReference>
<dbReference type="InterPro" id="IPR013848">
    <property type="entry name" value="Methylthiotransferase_N"/>
</dbReference>
<dbReference type="PANTHER" id="PTHR43020:SF2">
    <property type="entry name" value="MITOCHONDRIAL TRNA METHYLTHIOTRANSFERASE CDK5RAP1"/>
    <property type="match status" value="1"/>
</dbReference>
<dbReference type="HAMAP" id="MF_01864">
    <property type="entry name" value="tRNA_metthiotr_MiaB"/>
    <property type="match status" value="1"/>
</dbReference>
<dbReference type="Pfam" id="PF04055">
    <property type="entry name" value="Radical_SAM"/>
    <property type="match status" value="1"/>
</dbReference>
<keyword evidence="8 11" id="KW-0408">Iron</keyword>
<dbReference type="InterPro" id="IPR038135">
    <property type="entry name" value="Methylthiotransferase_N_sf"/>
</dbReference>
<dbReference type="InterPro" id="IPR006463">
    <property type="entry name" value="MiaB_methiolase"/>
</dbReference>
<comment type="similarity">
    <text evidence="11">Belongs to the methylthiotransferase family. MiaB subfamily.</text>
</comment>
<dbReference type="FunFam" id="3.80.30.20:FF:000001">
    <property type="entry name" value="tRNA-2-methylthio-N(6)-dimethylallyladenosine synthase 2"/>
    <property type="match status" value="1"/>
</dbReference>
<feature type="domain" description="MTTase N-terminal" evidence="13">
    <location>
        <begin position="50"/>
        <end position="168"/>
    </location>
</feature>
<dbReference type="PROSITE" id="PS50926">
    <property type="entry name" value="TRAM"/>
    <property type="match status" value="1"/>
</dbReference>
<dbReference type="PROSITE" id="PS51449">
    <property type="entry name" value="MTTASE_N"/>
    <property type="match status" value="1"/>
</dbReference>
<keyword evidence="3 11" id="KW-0963">Cytoplasm</keyword>
<evidence type="ECO:0000259" key="12">
    <source>
        <dbReference type="PROSITE" id="PS50926"/>
    </source>
</evidence>
<dbReference type="NCBIfam" id="TIGR01574">
    <property type="entry name" value="miaB-methiolase"/>
    <property type="match status" value="1"/>
</dbReference>
<dbReference type="EC" id="2.8.4.3" evidence="10 11"/>
<dbReference type="AlphaFoldDB" id="A0A4Y8QBD7"/>
<reference evidence="15 16" key="1">
    <citation type="submission" date="2017-03" db="EMBL/GenBank/DDBJ databases">
        <title>Isolation of Levoglucosan Utilizing Bacteria.</title>
        <authorList>
            <person name="Arya A.S."/>
        </authorList>
    </citation>
    <scope>NUCLEOTIDE SEQUENCE [LARGE SCALE GENOMIC DNA]</scope>
    <source>
        <strain evidence="15 16">MEC069</strain>
    </source>
</reference>
<dbReference type="PANTHER" id="PTHR43020">
    <property type="entry name" value="CDK5 REGULATORY SUBUNIT-ASSOCIATED PROTEIN 1"/>
    <property type="match status" value="1"/>
</dbReference>
<dbReference type="GO" id="GO:0051539">
    <property type="term" value="F:4 iron, 4 sulfur cluster binding"/>
    <property type="evidence" value="ECO:0007669"/>
    <property type="project" value="UniProtKB-UniRule"/>
</dbReference>
<dbReference type="InterPro" id="IPR002792">
    <property type="entry name" value="TRAM_dom"/>
</dbReference>
<feature type="domain" description="Radical SAM core" evidence="14">
    <location>
        <begin position="190"/>
        <end position="420"/>
    </location>
</feature>
<dbReference type="NCBIfam" id="TIGR00089">
    <property type="entry name" value="MiaB/RimO family radical SAM methylthiotransferase"/>
    <property type="match status" value="1"/>
</dbReference>
<evidence type="ECO:0000256" key="9">
    <source>
        <dbReference type="ARBA" id="ARBA00023014"/>
    </source>
</evidence>
<evidence type="ECO:0000256" key="5">
    <source>
        <dbReference type="ARBA" id="ARBA00022691"/>
    </source>
</evidence>
<dbReference type="InterPro" id="IPR005839">
    <property type="entry name" value="Methylthiotransferase"/>
</dbReference>
<name>A0A4Y8QBD7_9BACL</name>
<dbReference type="SFLD" id="SFLDS00029">
    <property type="entry name" value="Radical_SAM"/>
    <property type="match status" value="1"/>
</dbReference>
<comment type="subunit">
    <text evidence="11">Monomer.</text>
</comment>
<evidence type="ECO:0000256" key="6">
    <source>
        <dbReference type="ARBA" id="ARBA00022694"/>
    </source>
</evidence>
<keyword evidence="2 11" id="KW-0004">4Fe-4S</keyword>
<keyword evidence="5 11" id="KW-0949">S-adenosyl-L-methionine</keyword>
<feature type="binding site" evidence="11">
    <location>
        <position position="211"/>
    </location>
    <ligand>
        <name>[4Fe-4S] cluster</name>
        <dbReference type="ChEBI" id="CHEBI:49883"/>
        <label>2</label>
        <note>4Fe-4S-S-AdoMet</note>
    </ligand>
</feature>
<keyword evidence="6 11" id="KW-0819">tRNA processing</keyword>
<dbReference type="RefSeq" id="WP_134748578.1">
    <property type="nucleotide sequence ID" value="NZ_MYFO02000001.1"/>
</dbReference>
<evidence type="ECO:0000256" key="8">
    <source>
        <dbReference type="ARBA" id="ARBA00023004"/>
    </source>
</evidence>
<feature type="binding site" evidence="11">
    <location>
        <position position="129"/>
    </location>
    <ligand>
        <name>[4Fe-4S] cluster</name>
        <dbReference type="ChEBI" id="CHEBI:49883"/>
        <label>1</label>
    </ligand>
</feature>
<comment type="caution">
    <text evidence="15">The sequence shown here is derived from an EMBL/GenBank/DDBJ whole genome shotgun (WGS) entry which is preliminary data.</text>
</comment>
<evidence type="ECO:0000256" key="4">
    <source>
        <dbReference type="ARBA" id="ARBA00022679"/>
    </source>
</evidence>
<evidence type="ECO:0000256" key="3">
    <source>
        <dbReference type="ARBA" id="ARBA00022490"/>
    </source>
</evidence>
<dbReference type="Gene3D" id="3.40.50.12160">
    <property type="entry name" value="Methylthiotransferase, N-terminal domain"/>
    <property type="match status" value="1"/>
</dbReference>
<dbReference type="GO" id="GO:0035597">
    <property type="term" value="F:tRNA-2-methylthio-N(6)-dimethylallyladenosine(37) synthase activity"/>
    <property type="evidence" value="ECO:0007669"/>
    <property type="project" value="UniProtKB-EC"/>
</dbReference>
<keyword evidence="9 11" id="KW-0411">Iron-sulfur</keyword>
<keyword evidence="16" id="KW-1185">Reference proteome</keyword>
<dbReference type="SFLD" id="SFLDF00273">
    <property type="entry name" value="(dimethylallyl)adenosine_tRNA"/>
    <property type="match status" value="1"/>
</dbReference>
<organism evidence="15 16">
    <name type="scientific">Paenibacillus athensensis</name>
    <dbReference type="NCBI Taxonomy" id="1967502"/>
    <lineage>
        <taxon>Bacteria</taxon>
        <taxon>Bacillati</taxon>
        <taxon>Bacillota</taxon>
        <taxon>Bacilli</taxon>
        <taxon>Bacillales</taxon>
        <taxon>Paenibacillaceae</taxon>
        <taxon>Paenibacillus</taxon>
    </lineage>
</organism>
<dbReference type="Pfam" id="PF00919">
    <property type="entry name" value="UPF0004"/>
    <property type="match status" value="1"/>
</dbReference>
<dbReference type="InterPro" id="IPR007197">
    <property type="entry name" value="rSAM"/>
</dbReference>
<dbReference type="OrthoDB" id="9805215at2"/>
<dbReference type="GO" id="GO:0005829">
    <property type="term" value="C:cytosol"/>
    <property type="evidence" value="ECO:0007669"/>
    <property type="project" value="TreeGrafter"/>
</dbReference>
<comment type="subcellular location">
    <subcellularLocation>
        <location evidence="11">Cytoplasm</location>
    </subcellularLocation>
</comment>
<evidence type="ECO:0000313" key="16">
    <source>
        <dbReference type="Proteomes" id="UP000298246"/>
    </source>
</evidence>
<accession>A0A4Y8QBD7</accession>
<dbReference type="SFLD" id="SFLDG01082">
    <property type="entry name" value="B12-binding_domain_containing"/>
    <property type="match status" value="1"/>
</dbReference>
<keyword evidence="7 11" id="KW-0479">Metal-binding</keyword>
<feature type="binding site" evidence="11">
    <location>
        <position position="208"/>
    </location>
    <ligand>
        <name>[4Fe-4S] cluster</name>
        <dbReference type="ChEBI" id="CHEBI:49883"/>
        <label>2</label>
        <note>4Fe-4S-S-AdoMet</note>
    </ligand>
</feature>
<dbReference type="Pfam" id="PF01938">
    <property type="entry name" value="TRAM"/>
    <property type="match status" value="1"/>
</dbReference>
<evidence type="ECO:0000256" key="2">
    <source>
        <dbReference type="ARBA" id="ARBA00022485"/>
    </source>
</evidence>
<evidence type="ECO:0000259" key="13">
    <source>
        <dbReference type="PROSITE" id="PS51449"/>
    </source>
</evidence>
<evidence type="ECO:0000256" key="7">
    <source>
        <dbReference type="ARBA" id="ARBA00022723"/>
    </source>
</evidence>
<feature type="domain" description="TRAM" evidence="12">
    <location>
        <begin position="423"/>
        <end position="486"/>
    </location>
</feature>
<dbReference type="Gene3D" id="3.80.30.20">
    <property type="entry name" value="tm_1862 like domain"/>
    <property type="match status" value="1"/>
</dbReference>
<feature type="binding site" evidence="11">
    <location>
        <position position="59"/>
    </location>
    <ligand>
        <name>[4Fe-4S] cluster</name>
        <dbReference type="ChEBI" id="CHEBI:49883"/>
        <label>1</label>
    </ligand>
</feature>
<dbReference type="InterPro" id="IPR023404">
    <property type="entry name" value="rSAM_horseshoe"/>
</dbReference>
<comment type="function">
    <text evidence="1 11">Catalyzes the methylthiolation of N6-(dimethylallyl)adenosine (i(6)A), leading to the formation of 2-methylthio-N6-(dimethylallyl)adenosine (ms(2)i(6)A) at position 37 in tRNAs that read codons beginning with uridine.</text>
</comment>
<dbReference type="EMBL" id="MYFO01000001">
    <property type="protein sequence ID" value="TFE91756.1"/>
    <property type="molecule type" value="Genomic_DNA"/>
</dbReference>
<dbReference type="SFLD" id="SFLDG01061">
    <property type="entry name" value="methylthiotransferase"/>
    <property type="match status" value="1"/>
</dbReference>
<evidence type="ECO:0000313" key="15">
    <source>
        <dbReference type="EMBL" id="TFE91756.1"/>
    </source>
</evidence>
<evidence type="ECO:0000256" key="11">
    <source>
        <dbReference type="HAMAP-Rule" id="MF_01864"/>
    </source>
</evidence>
<dbReference type="CDD" id="cd01335">
    <property type="entry name" value="Radical_SAM"/>
    <property type="match status" value="1"/>
</dbReference>
<sequence>MANQVKSEKDYSQYFQPPSLTDAKKRGKEEIAVHYDFMIPEDMQGFGNDKFYMIRTYGCQMNEHDTEVMKGLFEQMGYQATEDKEQADVILLNTCAIRENAEDKVFGELGHLKGLKAQKPGLILGVCGCMSQEEAVVNRIMQKHAFVDLIFGTHNIHRLPALLKDAAFNKEMVIEVWSKEGDIIENLPKKREGIRAWVNIMYGCDKFCTYCIVPYTRGKERSRRPQDVLAEVRELARQGFQEITLLGQNVNAYGKDFDDIDYKFGDLMDDIRKIDVPRIRFTTSHPRDFDDHLIEVLAKRGNLVEHIHLPVQSGSSEVLKKMSRKYNREHYLELVGKIKSAIPDVVLTTDIIVGFPGETDEQFEDTLSLVREVGYDMAFTFIYSPREGTPAAEMEDNVPMEVKKTRLYRLNEALNEYSKASNERLNGQIVEVLVEGESKNNPDVLSGRTRTNKLIHFTASKDLIGKMAYVKVTHAQTWVLKGEIVPEPLQMSM</sequence>
<evidence type="ECO:0000256" key="10">
    <source>
        <dbReference type="ARBA" id="ARBA00033765"/>
    </source>
</evidence>
<dbReference type="FunFam" id="3.40.50.12160:FF:000006">
    <property type="entry name" value="tRNA-2-methylthio-N(6)-dimethylallyladenosine synthase"/>
    <property type="match status" value="1"/>
</dbReference>
<comment type="cofactor">
    <cofactor evidence="11">
        <name>[4Fe-4S] cluster</name>
        <dbReference type="ChEBI" id="CHEBI:49883"/>
    </cofactor>
    <text evidence="11">Binds 2 [4Fe-4S] clusters. One cluster is coordinated with 3 cysteines and an exchangeable S-adenosyl-L-methionine.</text>
</comment>
<keyword evidence="4 11" id="KW-0808">Transferase</keyword>
<proteinExistence type="inferred from homology"/>
<protein>
    <recommendedName>
        <fullName evidence="10 11">tRNA-2-methylthio-N(6)-dimethylallyladenosine synthase</fullName>
        <ecNumber evidence="10 11">2.8.4.3</ecNumber>
    </recommendedName>
    <alternativeName>
        <fullName evidence="11">(Dimethylallyl)adenosine tRNA methylthiotransferase MiaB</fullName>
    </alternativeName>
    <alternativeName>
        <fullName evidence="11">tRNA-i(6)A37 methylthiotransferase</fullName>
    </alternativeName>
</protein>
<gene>
    <name evidence="11" type="primary">miaB</name>
    <name evidence="15" type="ORF">B5M42_00510</name>
</gene>
<comment type="catalytic activity">
    <reaction evidence="11">
        <text>N(6)-dimethylallyladenosine(37) in tRNA + (sulfur carrier)-SH + AH2 + 2 S-adenosyl-L-methionine = 2-methylsulfanyl-N(6)-dimethylallyladenosine(37) in tRNA + (sulfur carrier)-H + 5'-deoxyadenosine + L-methionine + A + S-adenosyl-L-homocysteine + 2 H(+)</text>
        <dbReference type="Rhea" id="RHEA:37067"/>
        <dbReference type="Rhea" id="RHEA-COMP:10375"/>
        <dbReference type="Rhea" id="RHEA-COMP:10376"/>
        <dbReference type="Rhea" id="RHEA-COMP:14737"/>
        <dbReference type="Rhea" id="RHEA-COMP:14739"/>
        <dbReference type="ChEBI" id="CHEBI:13193"/>
        <dbReference type="ChEBI" id="CHEBI:15378"/>
        <dbReference type="ChEBI" id="CHEBI:17319"/>
        <dbReference type="ChEBI" id="CHEBI:17499"/>
        <dbReference type="ChEBI" id="CHEBI:29917"/>
        <dbReference type="ChEBI" id="CHEBI:57844"/>
        <dbReference type="ChEBI" id="CHEBI:57856"/>
        <dbReference type="ChEBI" id="CHEBI:59789"/>
        <dbReference type="ChEBI" id="CHEBI:64428"/>
        <dbReference type="ChEBI" id="CHEBI:74415"/>
        <dbReference type="ChEBI" id="CHEBI:74417"/>
        <dbReference type="EC" id="2.8.4.3"/>
    </reaction>
</comment>
<dbReference type="GO" id="GO:0046872">
    <property type="term" value="F:metal ion binding"/>
    <property type="evidence" value="ECO:0007669"/>
    <property type="project" value="UniProtKB-KW"/>
</dbReference>
<dbReference type="SUPFAM" id="SSF102114">
    <property type="entry name" value="Radical SAM enzymes"/>
    <property type="match status" value="1"/>
</dbReference>
<dbReference type="Proteomes" id="UP000298246">
    <property type="component" value="Unassembled WGS sequence"/>
</dbReference>
<dbReference type="SMART" id="SM00729">
    <property type="entry name" value="Elp3"/>
    <property type="match status" value="1"/>
</dbReference>